<protein>
    <recommendedName>
        <fullName evidence="1">Helicase/UvrB N-terminal domain-containing protein</fullName>
    </recommendedName>
</protein>
<dbReference type="InterPro" id="IPR006935">
    <property type="entry name" value="Helicase/UvrB_N"/>
</dbReference>
<dbReference type="PANTHER" id="PTHR47396:SF1">
    <property type="entry name" value="ATP-DEPENDENT HELICASE IRC3-RELATED"/>
    <property type="match status" value="1"/>
</dbReference>
<dbReference type="EMBL" id="MHCL01000023">
    <property type="protein sequence ID" value="OGY20800.1"/>
    <property type="molecule type" value="Genomic_DNA"/>
</dbReference>
<dbReference type="PANTHER" id="PTHR47396">
    <property type="entry name" value="TYPE I RESTRICTION ENZYME ECOKI R PROTEIN"/>
    <property type="match status" value="1"/>
</dbReference>
<dbReference type="InterPro" id="IPR050742">
    <property type="entry name" value="Helicase_Restrict-Modif_Enz"/>
</dbReference>
<dbReference type="GO" id="GO:0005524">
    <property type="term" value="F:ATP binding"/>
    <property type="evidence" value="ECO:0007669"/>
    <property type="project" value="InterPro"/>
</dbReference>
<dbReference type="Proteomes" id="UP000176723">
    <property type="component" value="Unassembled WGS sequence"/>
</dbReference>
<accession>A0A1G1VZM8</accession>
<gene>
    <name evidence="2" type="ORF">A3A65_01340</name>
</gene>
<dbReference type="InterPro" id="IPR027417">
    <property type="entry name" value="P-loop_NTPase"/>
</dbReference>
<dbReference type="AlphaFoldDB" id="A0A1G1VZM8"/>
<dbReference type="Gene3D" id="3.40.91.30">
    <property type="match status" value="1"/>
</dbReference>
<dbReference type="Pfam" id="PF04851">
    <property type="entry name" value="ResIII"/>
    <property type="match status" value="1"/>
</dbReference>
<reference evidence="2 3" key="1">
    <citation type="journal article" date="2016" name="Nat. Commun.">
        <title>Thousands of microbial genomes shed light on interconnected biogeochemical processes in an aquifer system.</title>
        <authorList>
            <person name="Anantharaman K."/>
            <person name="Brown C.T."/>
            <person name="Hug L.A."/>
            <person name="Sharon I."/>
            <person name="Castelle C.J."/>
            <person name="Probst A.J."/>
            <person name="Thomas B.C."/>
            <person name="Singh A."/>
            <person name="Wilkins M.J."/>
            <person name="Karaoz U."/>
            <person name="Brodie E.L."/>
            <person name="Williams K.H."/>
            <person name="Hubbard S.S."/>
            <person name="Banfield J.F."/>
        </authorList>
    </citation>
    <scope>NUCLEOTIDE SEQUENCE [LARGE SCALE GENOMIC DNA]</scope>
</reference>
<sequence>MKSPILNSPYFEPNLHFNADESGLTEEILEFRRPSSFYIPVPRARTKQKQLELNIAEGAFGNELQKENEFINKIREKIKHWRESGDAGITKTSRDLLSYWRDETRENKLFFCQIEALETFIYINEVAEKSGESWIINELKKANKEANPGLHRLAFKMATGSGKTVVMAMIIAYHTLNKIRYPQDTRFTDAFVIITPGITIRDRLNVLQPNNPGNYYLKHGVVSYQDFALLNQAIIFITNFHQLELRQNPRFQVGAVMKAAGILKDEAIKETPDAMVNRTFKSVLNKPRVLVINDEAHHCYRENPDHGKLTGEERKEADENNKAARVWINGLEALSKKVNINALIDLSATPYFLRGSGYQEGTMFPWTVYDFSLLDAVECGVVKIPRLPIESDTISKDDIPEFRNLWLYVRDDLPKKGLKTGGKDYLSVSVLPTKLQEALESLYGSYEKYYIEYKEQKKENSAVMPPVMIVVCNNTSVSELVYRWIAGYKRETASKQTKVERGNLEIFRNEDGVQFYDRPNTLLIDSAQLESGEKISAEFKNIFSQEIEDFHKDYRRRFTNGTEPTDEELLREVMNTVGKPGKLGENIKCVVSVSMLTEGWDVNTVTHILGVRAFSTQLLCEQVVGRALRRIDYTADESTGMMSAEYAEVYGVPFSFLKVTGVTPPQPPKVIHRVHALPEREQYEITFPRVEGYRYELDEAKLAARFTEESKTIIENEPTEVTSAGVIGEKVKEMMEKIRERREGEVIIRLTQALLKRYYTDADGTEKYWLTPQLRKIVEEYVKNHIILKDRMVVGYLSVGEYFSGALTKIQQAIIIENLEHQKDKRLLPILAPYDTLGSTRYVDFLTTKPVALTTKSHVNYVVADTEEWEQGVAKKLEQMPEVLAYVKNQNLGFTIPYEHQGVAHQYVPDFIVVLKMADKSKLNLLIEVTGKKDDKKAMKVKTSHDLWVPAVNNIGKYGRWIMLEVQDIHETQNLIRAGIDRGFDNLTSDNLFNKK</sequence>
<name>A0A1G1VZM8_9BACT</name>
<proteinExistence type="predicted"/>
<comment type="caution">
    <text evidence="2">The sequence shown here is derived from an EMBL/GenBank/DDBJ whole genome shotgun (WGS) entry which is preliminary data.</text>
</comment>
<organism evidence="2 3">
    <name type="scientific">Candidatus Chisholmbacteria bacterium RIFCSPLOWO2_01_FULL_49_14</name>
    <dbReference type="NCBI Taxonomy" id="1797593"/>
    <lineage>
        <taxon>Bacteria</taxon>
        <taxon>Candidatus Chisholmiibacteriota</taxon>
    </lineage>
</organism>
<dbReference type="GO" id="GO:0003677">
    <property type="term" value="F:DNA binding"/>
    <property type="evidence" value="ECO:0007669"/>
    <property type="project" value="InterPro"/>
</dbReference>
<evidence type="ECO:0000259" key="1">
    <source>
        <dbReference type="Pfam" id="PF04851"/>
    </source>
</evidence>
<dbReference type="GO" id="GO:0005829">
    <property type="term" value="C:cytosol"/>
    <property type="evidence" value="ECO:0007669"/>
    <property type="project" value="TreeGrafter"/>
</dbReference>
<dbReference type="Gene3D" id="3.40.50.300">
    <property type="entry name" value="P-loop containing nucleotide triphosphate hydrolases"/>
    <property type="match status" value="2"/>
</dbReference>
<evidence type="ECO:0000313" key="3">
    <source>
        <dbReference type="Proteomes" id="UP000176723"/>
    </source>
</evidence>
<dbReference type="GO" id="GO:0016787">
    <property type="term" value="F:hydrolase activity"/>
    <property type="evidence" value="ECO:0007669"/>
    <property type="project" value="InterPro"/>
</dbReference>
<dbReference type="SUPFAM" id="SSF52540">
    <property type="entry name" value="P-loop containing nucleoside triphosphate hydrolases"/>
    <property type="match status" value="1"/>
</dbReference>
<evidence type="ECO:0000313" key="2">
    <source>
        <dbReference type="EMBL" id="OGY20800.1"/>
    </source>
</evidence>
<dbReference type="NCBIfam" id="NF046055">
    <property type="entry name" value="restr_BPTD_3080"/>
    <property type="match status" value="1"/>
</dbReference>
<dbReference type="STRING" id="1797593.A3A65_01340"/>
<feature type="domain" description="Helicase/UvrB N-terminal" evidence="1">
    <location>
        <begin position="135"/>
        <end position="351"/>
    </location>
</feature>